<dbReference type="Proteomes" id="UP000055045">
    <property type="component" value="Unassembled WGS sequence"/>
</dbReference>
<evidence type="ECO:0000313" key="2">
    <source>
        <dbReference type="Proteomes" id="UP000055045"/>
    </source>
</evidence>
<reference evidence="1 2" key="1">
    <citation type="submission" date="2015-10" db="EMBL/GenBank/DDBJ databases">
        <title>Genome sequencing of Penicillium freii.</title>
        <authorList>
            <person name="Nguyen H.D."/>
            <person name="Visagie C.M."/>
            <person name="Seifert K.A."/>
        </authorList>
    </citation>
    <scope>NUCLEOTIDE SEQUENCE [LARGE SCALE GENOMIC DNA]</scope>
    <source>
        <strain evidence="1 2">DAOM 242723</strain>
    </source>
</reference>
<accession>A0A101MBP4</accession>
<organism evidence="1 2">
    <name type="scientific">Penicillium freii</name>
    <dbReference type="NCBI Taxonomy" id="48697"/>
    <lineage>
        <taxon>Eukaryota</taxon>
        <taxon>Fungi</taxon>
        <taxon>Dikarya</taxon>
        <taxon>Ascomycota</taxon>
        <taxon>Pezizomycotina</taxon>
        <taxon>Eurotiomycetes</taxon>
        <taxon>Eurotiomycetidae</taxon>
        <taxon>Eurotiales</taxon>
        <taxon>Aspergillaceae</taxon>
        <taxon>Penicillium</taxon>
    </lineage>
</organism>
<name>A0A101MBP4_PENFR</name>
<keyword evidence="2" id="KW-1185">Reference proteome</keyword>
<sequence>MTPPNVDLGHSFIKFDSAKWMALGEANLRIMSSSKSVGFEEVWPKSKDGVGIGCTLESSKEPTANFQFEDFTPIRACKT</sequence>
<evidence type="ECO:0000313" key="1">
    <source>
        <dbReference type="EMBL" id="KUM57601.1"/>
    </source>
</evidence>
<comment type="caution">
    <text evidence="1">The sequence shown here is derived from an EMBL/GenBank/DDBJ whole genome shotgun (WGS) entry which is preliminary data.</text>
</comment>
<proteinExistence type="predicted"/>
<dbReference type="EMBL" id="LLXE01000350">
    <property type="protein sequence ID" value="KUM57601.1"/>
    <property type="molecule type" value="Genomic_DNA"/>
</dbReference>
<dbReference type="AlphaFoldDB" id="A0A101MBP4"/>
<protein>
    <submittedName>
        <fullName evidence="1">Uncharacterized protein</fullName>
    </submittedName>
</protein>
<gene>
    <name evidence="1" type="ORF">ACN42_g9581</name>
</gene>